<name>A0A9E8HPR6_9ALTE</name>
<dbReference type="Gene3D" id="3.30.565.10">
    <property type="entry name" value="Histidine kinase-like ATPase, C-terminal domain"/>
    <property type="match status" value="1"/>
</dbReference>
<evidence type="ECO:0000313" key="4">
    <source>
        <dbReference type="EMBL" id="UZW76488.1"/>
    </source>
</evidence>
<keyword evidence="2" id="KW-0597">Phosphoprotein</keyword>
<dbReference type="InterPro" id="IPR052016">
    <property type="entry name" value="Bact_Sigma-Reg"/>
</dbReference>
<dbReference type="GO" id="GO:0016791">
    <property type="term" value="F:phosphatase activity"/>
    <property type="evidence" value="ECO:0007669"/>
    <property type="project" value="TreeGrafter"/>
</dbReference>
<dbReference type="CDD" id="cd16936">
    <property type="entry name" value="HATPase_RsbW-like"/>
    <property type="match status" value="1"/>
</dbReference>
<evidence type="ECO:0000256" key="1">
    <source>
        <dbReference type="ARBA" id="ARBA00022801"/>
    </source>
</evidence>
<dbReference type="PANTHER" id="PTHR43156">
    <property type="entry name" value="STAGE II SPORULATION PROTEIN E-RELATED"/>
    <property type="match status" value="1"/>
</dbReference>
<accession>A0A9E8HPR6</accession>
<dbReference type="RefSeq" id="WP_251811770.1">
    <property type="nucleotide sequence ID" value="NZ_CP101527.1"/>
</dbReference>
<dbReference type="Proteomes" id="UP001164472">
    <property type="component" value="Chromosome"/>
</dbReference>
<dbReference type="AlphaFoldDB" id="A0A9E8HPR6"/>
<feature type="modified residue" description="4-aspartylphosphate" evidence="2">
    <location>
        <position position="51"/>
    </location>
</feature>
<dbReference type="InterPro" id="IPR036457">
    <property type="entry name" value="PPM-type-like_dom_sf"/>
</dbReference>
<dbReference type="Gene3D" id="3.60.40.10">
    <property type="entry name" value="PPM-type phosphatase domain"/>
    <property type="match status" value="1"/>
</dbReference>
<protein>
    <submittedName>
        <fullName evidence="4">Fused response regulator/phosphatase</fullName>
    </submittedName>
</protein>
<dbReference type="EMBL" id="CP101527">
    <property type="protein sequence ID" value="UZW76488.1"/>
    <property type="molecule type" value="Genomic_DNA"/>
</dbReference>
<reference evidence="4" key="1">
    <citation type="submission" date="2022-07" db="EMBL/GenBank/DDBJ databases">
        <title>Alkalimarinus sp. nov., isolated from gut of a Alitta virens.</title>
        <authorList>
            <person name="Yang A.I."/>
            <person name="Shin N.-R."/>
        </authorList>
    </citation>
    <scope>NUCLEOTIDE SEQUENCE</scope>
    <source>
        <strain evidence="4">FA028</strain>
    </source>
</reference>
<keyword evidence="5" id="KW-1185">Reference proteome</keyword>
<dbReference type="SUPFAM" id="SSF55874">
    <property type="entry name" value="ATPase domain of HSP90 chaperone/DNA topoisomerase II/histidine kinase"/>
    <property type="match status" value="1"/>
</dbReference>
<feature type="domain" description="Response regulatory" evidence="3">
    <location>
        <begin position="2"/>
        <end position="118"/>
    </location>
</feature>
<dbReference type="PROSITE" id="PS50110">
    <property type="entry name" value="RESPONSE_REGULATORY"/>
    <property type="match status" value="1"/>
</dbReference>
<dbReference type="SUPFAM" id="SSF52172">
    <property type="entry name" value="CheY-like"/>
    <property type="match status" value="1"/>
</dbReference>
<dbReference type="SUPFAM" id="SSF81606">
    <property type="entry name" value="PP2C-like"/>
    <property type="match status" value="1"/>
</dbReference>
<organism evidence="4 5">
    <name type="scientific">Alkalimarinus sediminis</name>
    <dbReference type="NCBI Taxonomy" id="1632866"/>
    <lineage>
        <taxon>Bacteria</taxon>
        <taxon>Pseudomonadati</taxon>
        <taxon>Pseudomonadota</taxon>
        <taxon>Gammaproteobacteria</taxon>
        <taxon>Alteromonadales</taxon>
        <taxon>Alteromonadaceae</taxon>
        <taxon>Alkalimarinus</taxon>
    </lineage>
</organism>
<dbReference type="SMART" id="SM00448">
    <property type="entry name" value="REC"/>
    <property type="match status" value="1"/>
</dbReference>
<dbReference type="InterPro" id="IPR001789">
    <property type="entry name" value="Sig_transdc_resp-reg_receiver"/>
</dbReference>
<evidence type="ECO:0000256" key="2">
    <source>
        <dbReference type="PROSITE-ProRule" id="PRU00169"/>
    </source>
</evidence>
<proteinExistence type="predicted"/>
<dbReference type="Gene3D" id="3.40.50.2300">
    <property type="match status" value="1"/>
</dbReference>
<dbReference type="Pfam" id="PF07228">
    <property type="entry name" value="SpoIIE"/>
    <property type="match status" value="1"/>
</dbReference>
<dbReference type="Pfam" id="PF00072">
    <property type="entry name" value="Response_reg"/>
    <property type="match status" value="1"/>
</dbReference>
<dbReference type="InterPro" id="IPR036890">
    <property type="entry name" value="HATPase_C_sf"/>
</dbReference>
<sequence length="558" mass="61480">MNVLIVDDQRTNREILAWILEDLGHDHEMAQDGKEALEKVKAQVPDLILMDVVMPVMDGYEATREIKKFLGSQYIPVIFLTALTDESTLIKCLESGGDDFLSKPVDQIVLHAKMKAHGRTRELNEQIRNKNSELVYLHNRLQQEHAMGEHVLTNAMKESVLDSPCISHYISPASLFNGDLLLAAPKPSGGLYVFLGDFTGHGLAASIGAIPVSQAFYAMTAKELSLTEIARTLNSSLYKFLPDHMFCAATLVELNQAGDMAKLWMGGLPDGVVISNKDGIKGTITSQHMPLGILDDSEFEDDLEFIKLSEGDSIVCYTDGITEGVNSQGEMFGEERLQALLAKKVANPLDELVDGFHVFKGGTEQEDDISVVQIKSMPTENLVRGGVGVELPLPWCISTKLNSKELINLSDPAAKLMKMMPNTAIFNAHGDTIRSIISEMYSNALEHGLLRLDSKLKDTEDGFIEYYKLREERVRALEGESISIEIQYDPAVDNNILVIEVSDSGCGFDIDAVVSRLGENTEELSYGRGLALIKSFSKEIKFLSGGSTIVVKYDLATR</sequence>
<gene>
    <name evidence="4" type="ORF">NNL22_07855</name>
</gene>
<keyword evidence="1" id="KW-0378">Hydrolase</keyword>
<dbReference type="PANTHER" id="PTHR43156:SF2">
    <property type="entry name" value="STAGE II SPORULATION PROTEIN E"/>
    <property type="match status" value="1"/>
</dbReference>
<evidence type="ECO:0000313" key="5">
    <source>
        <dbReference type="Proteomes" id="UP001164472"/>
    </source>
</evidence>
<evidence type="ECO:0000259" key="3">
    <source>
        <dbReference type="PROSITE" id="PS50110"/>
    </source>
</evidence>
<dbReference type="InterPro" id="IPR011006">
    <property type="entry name" value="CheY-like_superfamily"/>
</dbReference>
<dbReference type="InterPro" id="IPR001932">
    <property type="entry name" value="PPM-type_phosphatase-like_dom"/>
</dbReference>
<dbReference type="SMART" id="SM00331">
    <property type="entry name" value="PP2C_SIG"/>
    <property type="match status" value="1"/>
</dbReference>
<dbReference type="GO" id="GO:0000160">
    <property type="term" value="P:phosphorelay signal transduction system"/>
    <property type="evidence" value="ECO:0007669"/>
    <property type="project" value="InterPro"/>
</dbReference>
<dbReference type="KEGG" id="asem:NNL22_07855"/>